<keyword evidence="2" id="KW-1185">Reference proteome</keyword>
<dbReference type="Proteomes" id="UP000009073">
    <property type="component" value="Chromosome"/>
</dbReference>
<evidence type="ECO:0000313" key="2">
    <source>
        <dbReference type="Proteomes" id="UP000009073"/>
    </source>
</evidence>
<evidence type="ECO:0000313" key="1">
    <source>
        <dbReference type="EMBL" id="ACQ93489.1"/>
    </source>
</evidence>
<dbReference type="EMBL" id="CP001616">
    <property type="protein sequence ID" value="ACQ93489.1"/>
    <property type="molecule type" value="Genomic_DNA"/>
</dbReference>
<dbReference type="HOGENOM" id="CLU_2848489_0_0_6"/>
<proteinExistence type="predicted"/>
<dbReference type="KEGG" id="tau:Tola_1886"/>
<gene>
    <name evidence="1" type="ordered locus">Tola_1886</name>
</gene>
<reference evidence="2" key="1">
    <citation type="submission" date="2009-05" db="EMBL/GenBank/DDBJ databases">
        <title>Complete sequence of Tolumonas auensis DSM 9187.</title>
        <authorList>
            <consortium name="US DOE Joint Genome Institute"/>
            <person name="Lucas S."/>
            <person name="Copeland A."/>
            <person name="Lapidus A."/>
            <person name="Glavina del Rio T."/>
            <person name="Tice H."/>
            <person name="Bruce D."/>
            <person name="Goodwin L."/>
            <person name="Pitluck S."/>
            <person name="Chertkov O."/>
            <person name="Brettin T."/>
            <person name="Detter J.C."/>
            <person name="Han C."/>
            <person name="Larimer F."/>
            <person name="Land M."/>
            <person name="Hauser L."/>
            <person name="Kyrpides N."/>
            <person name="Mikhailova N."/>
            <person name="Spring S."/>
            <person name="Beller H."/>
        </authorList>
    </citation>
    <scope>NUCLEOTIDE SEQUENCE [LARGE SCALE GENOMIC DNA]</scope>
    <source>
        <strain evidence="2">DSM 9187 / TA4</strain>
    </source>
</reference>
<reference evidence="1 2" key="2">
    <citation type="journal article" date="2011" name="Stand. Genomic Sci.">
        <title>Complete genome sequence of Tolumonas auensis type strain (TA 4).</title>
        <authorList>
            <person name="Chertkov O."/>
            <person name="Copeland A."/>
            <person name="Lucas S."/>
            <person name="Lapidus A."/>
            <person name="Berry K.W."/>
            <person name="Detter J.C."/>
            <person name="Del Rio T.G."/>
            <person name="Hammon N."/>
            <person name="Dalin E."/>
            <person name="Tice H."/>
            <person name="Pitluck S."/>
            <person name="Richardson P."/>
            <person name="Bruce D."/>
            <person name="Goodwin L."/>
            <person name="Han C."/>
            <person name="Tapia R."/>
            <person name="Saunders E."/>
            <person name="Schmutz J."/>
            <person name="Brettin T."/>
            <person name="Larimer F."/>
            <person name="Land M."/>
            <person name="Hauser L."/>
            <person name="Spring S."/>
            <person name="Rohde M."/>
            <person name="Kyrpides N.C."/>
            <person name="Ivanova N."/>
            <person name="Goker M."/>
            <person name="Beller H.R."/>
            <person name="Klenk H.P."/>
            <person name="Woyke T."/>
        </authorList>
    </citation>
    <scope>NUCLEOTIDE SEQUENCE [LARGE SCALE GENOMIC DNA]</scope>
    <source>
        <strain evidence="2">DSM 9187 / TA4</strain>
    </source>
</reference>
<protein>
    <submittedName>
        <fullName evidence="1">Uncharacterized protein</fullName>
    </submittedName>
</protein>
<accession>C4LFX2</accession>
<organism evidence="1 2">
    <name type="scientific">Tolumonas auensis (strain DSM 9187 / NBRC 110442 / TA 4)</name>
    <dbReference type="NCBI Taxonomy" id="595494"/>
    <lineage>
        <taxon>Bacteria</taxon>
        <taxon>Pseudomonadati</taxon>
        <taxon>Pseudomonadota</taxon>
        <taxon>Gammaproteobacteria</taxon>
        <taxon>Aeromonadales</taxon>
        <taxon>Aeromonadaceae</taxon>
        <taxon>Tolumonas</taxon>
    </lineage>
</organism>
<dbReference type="AlphaFoldDB" id="C4LFX2"/>
<name>C4LFX2_TOLAT</name>
<dbReference type="STRING" id="595494.Tola_1886"/>
<sequence length="65" mass="7700">MDYSYLTEISGEQLFKECLQRCGLNLTNVILDEWVLMRNKKVLVNVKKDSAGMFKYYIRACLFKK</sequence>